<comment type="cofactor">
    <cofactor evidence="1">
        <name>Mg(2+)</name>
        <dbReference type="ChEBI" id="CHEBI:18420"/>
    </cofactor>
</comment>
<evidence type="ECO:0000256" key="5">
    <source>
        <dbReference type="ARBA" id="ARBA00022842"/>
    </source>
</evidence>
<proteinExistence type="inferred from homology"/>
<evidence type="ECO:0000259" key="8">
    <source>
        <dbReference type="Pfam" id="PF02879"/>
    </source>
</evidence>
<evidence type="ECO:0000313" key="11">
    <source>
        <dbReference type="Proteomes" id="UP000051269"/>
    </source>
</evidence>
<dbReference type="GO" id="GO:0006166">
    <property type="term" value="P:purine ribonucleoside salvage"/>
    <property type="evidence" value="ECO:0007669"/>
    <property type="project" value="TreeGrafter"/>
</dbReference>
<evidence type="ECO:0000256" key="2">
    <source>
        <dbReference type="ARBA" id="ARBA00010231"/>
    </source>
</evidence>
<accession>A0A0R2RMR1</accession>
<dbReference type="CDD" id="cd05799">
    <property type="entry name" value="PGM2"/>
    <property type="match status" value="1"/>
</dbReference>
<dbReference type="SUPFAM" id="SSF53738">
    <property type="entry name" value="Phosphoglucomutase, first 3 domains"/>
    <property type="match status" value="3"/>
</dbReference>
<comment type="similarity">
    <text evidence="2">Belongs to the phosphohexose mutase family.</text>
</comment>
<evidence type="ECO:0000256" key="6">
    <source>
        <dbReference type="ARBA" id="ARBA00023235"/>
    </source>
</evidence>
<evidence type="ECO:0000313" key="10">
    <source>
        <dbReference type="EMBL" id="KRO62208.1"/>
    </source>
</evidence>
<sequence length="634" mass="69648">MEQAVQAGDLLPDSHKNITRLLDSPETAARDKESVLELVEQGQWGELNDRFFRTLAFGTGGLRGRTVGKVVTEAERGTPTALGRPEFPAVGTNCMNYGNVARATKGLVNYLKKNFAGQAPSVVFSHDTRHFSQEFVELSAQIVAGMGGTAYLFAEDRSTPELSFAVRHFGAQAGVEVTASHNPSHDNGYKVYFSDGAQIVEPHASGIIREVEAAQDGASDAVPKSEGKVVRIGSEVDQAYREALQELVVEGEMLKREGAKLKVVFTPLHGTGIRIVPAMLKSVGVPVSIVPAQEKGDGRFPTVRSPNPENGEALAMGIELAKKEKADLVVATDPDADRMGVALRNAQGEYELITGNQIGSLLAAYRIDRMRARGWIQPGQEKSCCLIKTFVTTDLQKEMAESVGMKCVETLTGFKYIGEKLGIYEKQAGGRGAMGAEEWRRKRMERSTFFVFGGEESYGYSGGDFVRDKDANGAVLMLVEAAAWAKSRGRNLLEEMDEIYRKHGLYWEKLGTLEMSGAEGARQIARAVASYQEKPPEEWGGRRVVGVQDYEKGSHFDVDGVEIPKERMLMFDLGEGFRVAVRASGTEPKMKCYFFGKRKVGTSEDLEKAKRELSMELEKLWEWTKKDAVARSKG</sequence>
<feature type="domain" description="Alpha-D-phosphohexomutase alpha/beta/alpha" evidence="8">
    <location>
        <begin position="239"/>
        <end position="342"/>
    </location>
</feature>
<dbReference type="InterPro" id="IPR005844">
    <property type="entry name" value="A-D-PHexomutase_a/b/a-I"/>
</dbReference>
<dbReference type="Pfam" id="PF02880">
    <property type="entry name" value="PGM_PMM_III"/>
    <property type="match status" value="1"/>
</dbReference>
<protein>
    <recommendedName>
        <fullName evidence="12">Phosphomannomutase</fullName>
    </recommendedName>
</protein>
<evidence type="ECO:0000256" key="3">
    <source>
        <dbReference type="ARBA" id="ARBA00022553"/>
    </source>
</evidence>
<dbReference type="PRINTS" id="PR00509">
    <property type="entry name" value="PGMPMM"/>
</dbReference>
<dbReference type="InterPro" id="IPR016066">
    <property type="entry name" value="A-D-PHexomutase_CS"/>
</dbReference>
<organism evidence="10 11">
    <name type="scientific">Verrucomicrobia subdivision 6 bacterium BACL9 MAG-120507-bin52</name>
    <dbReference type="NCBI Taxonomy" id="1655590"/>
    <lineage>
        <taxon>Bacteria</taxon>
        <taxon>Pseudomonadati</taxon>
        <taxon>Verrucomicrobiota</taxon>
        <taxon>Verrucomicrobiia</taxon>
        <taxon>Verrucomicrobiales</taxon>
        <taxon>Verrucomicrobia subdivision 6</taxon>
    </lineage>
</organism>
<dbReference type="SUPFAM" id="SSF55957">
    <property type="entry name" value="Phosphoglucomutase, C-terminal domain"/>
    <property type="match status" value="1"/>
</dbReference>
<keyword evidence="4" id="KW-0479">Metal-binding</keyword>
<dbReference type="InterPro" id="IPR005841">
    <property type="entry name" value="Alpha-D-phosphohexomutase_SF"/>
</dbReference>
<dbReference type="GO" id="GO:0000287">
    <property type="term" value="F:magnesium ion binding"/>
    <property type="evidence" value="ECO:0007669"/>
    <property type="project" value="InterPro"/>
</dbReference>
<dbReference type="InterPro" id="IPR005845">
    <property type="entry name" value="A-D-PHexomutase_a/b/a-II"/>
</dbReference>
<dbReference type="GO" id="GO:0005975">
    <property type="term" value="P:carbohydrate metabolic process"/>
    <property type="evidence" value="ECO:0007669"/>
    <property type="project" value="InterPro"/>
</dbReference>
<evidence type="ECO:0000256" key="4">
    <source>
        <dbReference type="ARBA" id="ARBA00022723"/>
    </source>
</evidence>
<evidence type="ECO:0000256" key="1">
    <source>
        <dbReference type="ARBA" id="ARBA00001946"/>
    </source>
</evidence>
<feature type="domain" description="Alpha-D-phosphohexomutase alpha/beta/alpha" evidence="7">
    <location>
        <begin position="93"/>
        <end position="215"/>
    </location>
</feature>
<gene>
    <name evidence="10" type="ORF">ABR82_00635</name>
</gene>
<dbReference type="InterPro" id="IPR036900">
    <property type="entry name" value="A-D-PHexomutase_C_sf"/>
</dbReference>
<evidence type="ECO:0008006" key="12">
    <source>
        <dbReference type="Google" id="ProtNLM"/>
    </source>
</evidence>
<dbReference type="PANTHER" id="PTHR45745:SF1">
    <property type="entry name" value="PHOSPHOGLUCOMUTASE 2B-RELATED"/>
    <property type="match status" value="1"/>
</dbReference>
<feature type="domain" description="Alpha-D-phosphohexomutase alpha/beta/alpha" evidence="9">
    <location>
        <begin position="355"/>
        <end position="500"/>
    </location>
</feature>
<keyword evidence="6" id="KW-0413">Isomerase</keyword>
<dbReference type="Pfam" id="PF02879">
    <property type="entry name" value="PGM_PMM_II"/>
    <property type="match status" value="1"/>
</dbReference>
<dbReference type="PROSITE" id="PS00710">
    <property type="entry name" value="PGM_PMM"/>
    <property type="match status" value="1"/>
</dbReference>
<dbReference type="Proteomes" id="UP000051269">
    <property type="component" value="Unassembled WGS sequence"/>
</dbReference>
<evidence type="ECO:0000259" key="9">
    <source>
        <dbReference type="Pfam" id="PF02880"/>
    </source>
</evidence>
<keyword evidence="3" id="KW-0597">Phosphoprotein</keyword>
<keyword evidence="5" id="KW-0460">Magnesium</keyword>
<dbReference type="InterPro" id="IPR016055">
    <property type="entry name" value="A-D-PHexomutase_a/b/a-I/II/III"/>
</dbReference>
<dbReference type="GO" id="GO:0008973">
    <property type="term" value="F:phosphopentomutase activity"/>
    <property type="evidence" value="ECO:0007669"/>
    <property type="project" value="TreeGrafter"/>
</dbReference>
<dbReference type="EMBL" id="LIBO01000113">
    <property type="protein sequence ID" value="KRO62208.1"/>
    <property type="molecule type" value="Genomic_DNA"/>
</dbReference>
<reference evidence="10 11" key="1">
    <citation type="submission" date="2015-10" db="EMBL/GenBank/DDBJ databases">
        <title>Metagenome-Assembled Genomes uncover a global brackish microbiome.</title>
        <authorList>
            <person name="Hugerth L.W."/>
            <person name="Larsson J."/>
            <person name="Alneberg J."/>
            <person name="Lindh M.V."/>
            <person name="Legrand C."/>
            <person name="Pinhassi J."/>
            <person name="Andersson A.F."/>
        </authorList>
    </citation>
    <scope>NUCLEOTIDE SEQUENCE [LARGE SCALE GENOMIC DNA]</scope>
    <source>
        <strain evidence="10">BACL18 MAG-120507-bin52</strain>
    </source>
</reference>
<name>A0A0R2RMR1_9BACT</name>
<dbReference type="Gene3D" id="3.40.120.10">
    <property type="entry name" value="Alpha-D-Glucose-1,6-Bisphosphate, subunit A, domain 3"/>
    <property type="match status" value="3"/>
</dbReference>
<evidence type="ECO:0000259" key="7">
    <source>
        <dbReference type="Pfam" id="PF02878"/>
    </source>
</evidence>
<dbReference type="InterPro" id="IPR005846">
    <property type="entry name" value="A-D-PHexomutase_a/b/a-III"/>
</dbReference>
<dbReference type="Pfam" id="PF02878">
    <property type="entry name" value="PGM_PMM_I"/>
    <property type="match status" value="1"/>
</dbReference>
<dbReference type="Gene3D" id="3.30.310.50">
    <property type="entry name" value="Alpha-D-phosphohexomutase, C-terminal domain"/>
    <property type="match status" value="1"/>
</dbReference>
<dbReference type="AlphaFoldDB" id="A0A0R2RMR1"/>
<comment type="caution">
    <text evidence="10">The sequence shown here is derived from an EMBL/GenBank/DDBJ whole genome shotgun (WGS) entry which is preliminary data.</text>
</comment>
<dbReference type="PANTHER" id="PTHR45745">
    <property type="entry name" value="PHOSPHOMANNOMUTASE 45A"/>
    <property type="match status" value="1"/>
</dbReference>